<evidence type="ECO:0000313" key="1">
    <source>
        <dbReference type="EMBL" id="WEK18142.1"/>
    </source>
</evidence>
<dbReference type="Proteomes" id="UP001214530">
    <property type="component" value="Chromosome"/>
</dbReference>
<organism evidence="1 2">
    <name type="scientific">Candidatus Pedobacter colombiensis</name>
    <dbReference type="NCBI Taxonomy" id="3121371"/>
    <lineage>
        <taxon>Bacteria</taxon>
        <taxon>Pseudomonadati</taxon>
        <taxon>Bacteroidota</taxon>
        <taxon>Sphingobacteriia</taxon>
        <taxon>Sphingobacteriales</taxon>
        <taxon>Sphingobacteriaceae</taxon>
        <taxon>Pedobacter</taxon>
    </lineage>
</organism>
<protein>
    <submittedName>
        <fullName evidence="1">Uncharacterized protein</fullName>
    </submittedName>
</protein>
<evidence type="ECO:0000313" key="2">
    <source>
        <dbReference type="Proteomes" id="UP001214530"/>
    </source>
</evidence>
<dbReference type="AlphaFoldDB" id="A0AAJ5W539"/>
<accession>A0AAJ5W539</accession>
<dbReference type="Gene3D" id="1.25.10.10">
    <property type="entry name" value="Leucine-rich Repeat Variant"/>
    <property type="match status" value="1"/>
</dbReference>
<dbReference type="InterPro" id="IPR011989">
    <property type="entry name" value="ARM-like"/>
</dbReference>
<dbReference type="SUPFAM" id="SSF48371">
    <property type="entry name" value="ARM repeat"/>
    <property type="match status" value="1"/>
</dbReference>
<name>A0AAJ5W539_9SPHI</name>
<dbReference type="EMBL" id="CP119313">
    <property type="protein sequence ID" value="WEK18142.1"/>
    <property type="molecule type" value="Genomic_DNA"/>
</dbReference>
<gene>
    <name evidence="1" type="ORF">P0Y49_15225</name>
</gene>
<dbReference type="InterPro" id="IPR016024">
    <property type="entry name" value="ARM-type_fold"/>
</dbReference>
<proteinExistence type="predicted"/>
<sequence>MTIINKLASSLNRKDEVPNQELARQIVTDNNPHAVKELVENLKNKNKDIQNDCIKVLYEIGELKPALIVGYAADFISLLDNKNNRLQWGAMTALHTITLENPGVIYASLAKIIVAADSGSVITKDYAVNILIRLCTIKEYADDAFSLLVEQLLNSPTNQLPMYAESD</sequence>
<reference evidence="1" key="1">
    <citation type="submission" date="2023-03" db="EMBL/GenBank/DDBJ databases">
        <title>Andean soil-derived lignocellulolytic bacterial consortium as a source of novel taxa and putative plastic-active enzymes.</title>
        <authorList>
            <person name="Diaz-Garcia L."/>
            <person name="Chuvochina M."/>
            <person name="Feuerriegel G."/>
            <person name="Bunk B."/>
            <person name="Sproer C."/>
            <person name="Streit W.R."/>
            <person name="Rodriguez L.M."/>
            <person name="Overmann J."/>
            <person name="Jimenez D.J."/>
        </authorList>
    </citation>
    <scope>NUCLEOTIDE SEQUENCE</scope>
    <source>
        <strain evidence="1">MAG 3858</strain>
    </source>
</reference>